<evidence type="ECO:0000313" key="18">
    <source>
        <dbReference type="RefSeq" id="XP_035686927.1"/>
    </source>
</evidence>
<dbReference type="Pfam" id="PF00520">
    <property type="entry name" value="Ion_trans"/>
    <property type="match status" value="1"/>
</dbReference>
<feature type="repeat" description="ANK" evidence="12">
    <location>
        <begin position="565"/>
        <end position="597"/>
    </location>
</feature>
<feature type="repeat" description="ANK" evidence="12">
    <location>
        <begin position="631"/>
        <end position="663"/>
    </location>
</feature>
<dbReference type="SUPFAM" id="SSF48403">
    <property type="entry name" value="Ankyrin repeat"/>
    <property type="match status" value="2"/>
</dbReference>
<evidence type="ECO:0000259" key="16">
    <source>
        <dbReference type="Pfam" id="PF00520"/>
    </source>
</evidence>
<feature type="transmembrane region" description="Helical" evidence="15">
    <location>
        <begin position="1070"/>
        <end position="1093"/>
    </location>
</feature>
<dbReference type="PROSITE" id="PS50088">
    <property type="entry name" value="ANK_REPEAT"/>
    <property type="match status" value="9"/>
</dbReference>
<evidence type="ECO:0000256" key="14">
    <source>
        <dbReference type="SAM" id="MobiDB-lite"/>
    </source>
</evidence>
<keyword evidence="13" id="KW-0175">Coiled coil</keyword>
<dbReference type="GO" id="GO:0034220">
    <property type="term" value="P:monoatomic ion transmembrane transport"/>
    <property type="evidence" value="ECO:0000318"/>
    <property type="project" value="GO_Central"/>
</dbReference>
<gene>
    <name evidence="18" type="primary">LOC118423073</name>
</gene>
<evidence type="ECO:0000256" key="1">
    <source>
        <dbReference type="ARBA" id="ARBA00004141"/>
    </source>
</evidence>
<dbReference type="InterPro" id="IPR005821">
    <property type="entry name" value="Ion_trans_dom"/>
</dbReference>
<keyword evidence="9 15" id="KW-0472">Membrane</keyword>
<feature type="repeat" description="ANK" evidence="12">
    <location>
        <begin position="498"/>
        <end position="530"/>
    </location>
</feature>
<sequence length="1256" mass="141504">MSRPSTGGSGNRVTPGEVSPELPPVEIVYPSAVPGAWPHNMSGSYTLKGDLAGLENGAMELQESPGKPAVVDIDDPRPPGPEREPDGGLRRWESAEALNISLHQAARDGDEEVVKKVLSRFSGNLKRKKINELDEEKLCPLHYAARNNDYQMVKLLVENGADVNRKGEDDTRAIHFAARFRRLKREQSEEQINEAVLSQQDSVIQYLVSQGVHVNEKDYYGQTALHFACIRDNATAAQDLLRCEGINVEAKDKQEMTALHLCAIHESNEIGAMLIAAGANLRACEEELLTPLHFACQSGNLKLAQMLFDAAEKLDGWVTISQMVTDQDNDENTCLHMAVDNGELELVQLCLEKGADVNRPRTNFATPLHLACVSGNLDIVKLLLAHNARSNALNVNQEAPIHKAASFNHAHVVKYLLEKGAQVDRREKDNFTPLLLAASEGHVETIQMLLDNKANIAAVDKYDKTAIYWAAQEDRLDALQVLLDHPLAESLLEESDRYDNTPLHISAEKGYLGCVKALLDKGAYIDTKNEEEQMALHLAAKSGRTKVVRELVKRDKTIINGEDENSCTPLHLASIAGHTKVVQVLLEAGANIEARNTNGWTPLDCAAAEGWTKTAMALLDDDSPVDPTDKAKTTPLHLASSRGHVEMVELLLKWNANIALKNDAGLNCLDLAIDNGHKDTAAVIVNDENWEMAMRNKTTDLATGMATTPMRKLIRKMPSVAELVFNKCTTSNGLNPEHKKYEITFNYEFLDDMYAPWLQDIDSEKMSIMSGESNEVYDKENYVKEGVQAYSTDSNVLKKNHPLQIMVISKREHLLAHPLSTSLLRHKWTKYGRYIYYFSLALYLLFLTFLTGYLVTVRPPYVDSADNETQASWERWSTNNTSVILVFTVVGKFIILGLAAFHIIKEVVQMFVQRSDYLTVENLLEWTLYTLSVLFVIDLKAEDWISSTQPMKENWQWEVGAVAIFLAWMDLILFIRKFPRFGIYVVMFTDILTTFLKFAVVFFLFVVAFALCFYALVSNQFSFRTVDVSLVKTAVMMIGEFEFDSMFHTFEDKGDLAEYSDQLFYGPVTYIIFVVFLIVGSIIIMNLLVGLAVDDIKGVQEEAVLERLAMQVDLTLDVEQNLPEFIRKRFVRKSETMRPNGIHTTALKAWLFSDSATSAQAIAKALNPEKTEIEKLQEQQEELMGVVNELRYRVKNMKYQNDRLEELLNALVDHSGLKVDEEDKIEHEVRWRRHESINPMANVYHAFRLKRTVHNV</sequence>
<feature type="transmembrane region" description="Helical" evidence="15">
    <location>
        <begin position="995"/>
        <end position="1017"/>
    </location>
</feature>
<dbReference type="OrthoDB" id="1661883at2759"/>
<dbReference type="InterPro" id="IPR052076">
    <property type="entry name" value="TRP_cation_channel"/>
</dbReference>
<dbReference type="InterPro" id="IPR002110">
    <property type="entry name" value="Ankyrin_rpt"/>
</dbReference>
<feature type="region of interest" description="Disordered" evidence="14">
    <location>
        <begin position="1"/>
        <end position="24"/>
    </location>
</feature>
<keyword evidence="7 12" id="KW-0040">ANK repeat</keyword>
<reference evidence="17" key="1">
    <citation type="journal article" date="2020" name="Nat. Ecol. Evol.">
        <title>Deeply conserved synteny resolves early events in vertebrate evolution.</title>
        <authorList>
            <person name="Simakov O."/>
            <person name="Marletaz F."/>
            <person name="Yue J.X."/>
            <person name="O'Connell B."/>
            <person name="Jenkins J."/>
            <person name="Brandt A."/>
            <person name="Calef R."/>
            <person name="Tung C.H."/>
            <person name="Huang T.K."/>
            <person name="Schmutz J."/>
            <person name="Satoh N."/>
            <person name="Yu J.K."/>
            <person name="Putnam N.H."/>
            <person name="Green R.E."/>
            <person name="Rokhsar D.S."/>
        </authorList>
    </citation>
    <scope>NUCLEOTIDE SEQUENCE [LARGE SCALE GENOMIC DNA]</scope>
    <source>
        <strain evidence="17">S238N-H82</strain>
    </source>
</reference>
<protein>
    <submittedName>
        <fullName evidence="18">Transient receptor potential cation channel subfamily A member 1 homolog isoform X1</fullName>
    </submittedName>
</protein>
<evidence type="ECO:0000256" key="13">
    <source>
        <dbReference type="SAM" id="Coils"/>
    </source>
</evidence>
<dbReference type="GO" id="GO:0022857">
    <property type="term" value="F:transmembrane transporter activity"/>
    <property type="evidence" value="ECO:0000318"/>
    <property type="project" value="GO_Central"/>
</dbReference>
<dbReference type="KEGG" id="bfo:118423073"/>
<dbReference type="Gene3D" id="1.10.287.70">
    <property type="match status" value="1"/>
</dbReference>
<dbReference type="Pfam" id="PF13637">
    <property type="entry name" value="Ank_4"/>
    <property type="match status" value="1"/>
</dbReference>
<dbReference type="GO" id="GO:0005216">
    <property type="term" value="F:monoatomic ion channel activity"/>
    <property type="evidence" value="ECO:0007669"/>
    <property type="project" value="InterPro"/>
</dbReference>
<feature type="repeat" description="ANK" evidence="12">
    <location>
        <begin position="429"/>
        <end position="461"/>
    </location>
</feature>
<keyword evidence="3" id="KW-0716">Sensory transduction</keyword>
<keyword evidence="6 15" id="KW-1133">Transmembrane helix</keyword>
<feature type="region of interest" description="Disordered" evidence="14">
    <location>
        <begin position="56"/>
        <end position="89"/>
    </location>
</feature>
<feature type="repeat" description="ANK" evidence="12">
    <location>
        <begin position="220"/>
        <end position="253"/>
    </location>
</feature>
<dbReference type="InterPro" id="IPR036770">
    <property type="entry name" value="Ankyrin_rpt-contain_sf"/>
</dbReference>
<keyword evidence="10" id="KW-0407">Ion channel</keyword>
<feature type="transmembrane region" description="Helical" evidence="15">
    <location>
        <begin position="883"/>
        <end position="904"/>
    </location>
</feature>
<reference evidence="18" key="2">
    <citation type="submission" date="2025-08" db="UniProtKB">
        <authorList>
            <consortium name="RefSeq"/>
        </authorList>
    </citation>
    <scope>IDENTIFICATION</scope>
    <source>
        <strain evidence="18">S238N-H82</strain>
        <tissue evidence="18">Testes</tissue>
    </source>
</reference>
<keyword evidence="4 15" id="KW-0812">Transmembrane</keyword>
<dbReference type="GeneID" id="118423073"/>
<dbReference type="RefSeq" id="XP_035686927.1">
    <property type="nucleotide sequence ID" value="XM_035831034.1"/>
</dbReference>
<feature type="repeat" description="ANK" evidence="12">
    <location>
        <begin position="330"/>
        <end position="362"/>
    </location>
</feature>
<evidence type="ECO:0000256" key="8">
    <source>
        <dbReference type="ARBA" id="ARBA00023065"/>
    </source>
</evidence>
<evidence type="ECO:0000256" key="10">
    <source>
        <dbReference type="ARBA" id="ARBA00023303"/>
    </source>
</evidence>
<feature type="transmembrane region" description="Helical" evidence="15">
    <location>
        <begin position="957"/>
        <end position="975"/>
    </location>
</feature>
<keyword evidence="5" id="KW-0677">Repeat</keyword>
<organism evidence="17 18">
    <name type="scientific">Branchiostoma floridae</name>
    <name type="common">Florida lancelet</name>
    <name type="synonym">Amphioxus</name>
    <dbReference type="NCBI Taxonomy" id="7739"/>
    <lineage>
        <taxon>Eukaryota</taxon>
        <taxon>Metazoa</taxon>
        <taxon>Chordata</taxon>
        <taxon>Cephalochordata</taxon>
        <taxon>Leptocardii</taxon>
        <taxon>Amphioxiformes</taxon>
        <taxon>Branchiostomatidae</taxon>
        <taxon>Branchiostoma</taxon>
    </lineage>
</organism>
<dbReference type="PANTHER" id="PTHR47143:SF3">
    <property type="entry name" value="PWWP DOMAIN-CONTAINING PROTEIN"/>
    <property type="match status" value="1"/>
</dbReference>
<dbReference type="Gene3D" id="1.25.40.20">
    <property type="entry name" value="Ankyrin repeat-containing domain"/>
    <property type="match status" value="6"/>
</dbReference>
<feature type="compositionally biased region" description="Basic and acidic residues" evidence="14">
    <location>
        <begin position="74"/>
        <end position="89"/>
    </location>
</feature>
<feature type="coiled-coil region" evidence="13">
    <location>
        <begin position="1173"/>
        <end position="1214"/>
    </location>
</feature>
<dbReference type="GO" id="GO:1902495">
    <property type="term" value="C:transmembrane transporter complex"/>
    <property type="evidence" value="ECO:0000318"/>
    <property type="project" value="GO_Central"/>
</dbReference>
<evidence type="ECO:0000256" key="4">
    <source>
        <dbReference type="ARBA" id="ARBA00022692"/>
    </source>
</evidence>
<evidence type="ECO:0000313" key="17">
    <source>
        <dbReference type="Proteomes" id="UP000001554"/>
    </source>
</evidence>
<evidence type="ECO:0000256" key="7">
    <source>
        <dbReference type="ARBA" id="ARBA00023043"/>
    </source>
</evidence>
<dbReference type="PRINTS" id="PR01415">
    <property type="entry name" value="ANKYRIN"/>
</dbReference>
<dbReference type="Proteomes" id="UP000001554">
    <property type="component" value="Chromosome 9"/>
</dbReference>
<keyword evidence="8" id="KW-0406">Ion transport</keyword>
<dbReference type="SMART" id="SM00248">
    <property type="entry name" value="ANK"/>
    <property type="match status" value="17"/>
</dbReference>
<feature type="repeat" description="ANK" evidence="12">
    <location>
        <begin position="396"/>
        <end position="428"/>
    </location>
</feature>
<dbReference type="PANTHER" id="PTHR47143">
    <property type="entry name" value="TRANSIENT RECEPTOR POTENTIAL CATION CHANNEL PROTEIN PAINLESS"/>
    <property type="match status" value="1"/>
</dbReference>
<evidence type="ECO:0000256" key="2">
    <source>
        <dbReference type="ARBA" id="ARBA00022448"/>
    </source>
</evidence>
<feature type="repeat" description="ANK" evidence="12">
    <location>
        <begin position="363"/>
        <end position="395"/>
    </location>
</feature>
<proteinExistence type="predicted"/>
<evidence type="ECO:0000256" key="12">
    <source>
        <dbReference type="PROSITE-ProRule" id="PRU00023"/>
    </source>
</evidence>
<keyword evidence="2" id="KW-0813">Transport</keyword>
<dbReference type="OMA" id="PLFIRVE"/>
<evidence type="ECO:0000256" key="5">
    <source>
        <dbReference type="ARBA" id="ARBA00022737"/>
    </source>
</evidence>
<accession>A0A9J7MZ65</accession>
<evidence type="ECO:0000256" key="6">
    <source>
        <dbReference type="ARBA" id="ARBA00022989"/>
    </source>
</evidence>
<feature type="repeat" description="ANK" evidence="12">
    <location>
        <begin position="136"/>
        <end position="168"/>
    </location>
</feature>
<name>A0A9J7MZ65_BRAFL</name>
<comment type="catalytic activity">
    <reaction evidence="11">
        <text>Ca(2+)(in) = Ca(2+)(out)</text>
        <dbReference type="Rhea" id="RHEA:29671"/>
        <dbReference type="ChEBI" id="CHEBI:29108"/>
    </reaction>
</comment>
<dbReference type="PROSITE" id="PS50297">
    <property type="entry name" value="ANK_REP_REGION"/>
    <property type="match status" value="8"/>
</dbReference>
<feature type="domain" description="Ion transport" evidence="16">
    <location>
        <begin position="844"/>
        <end position="1102"/>
    </location>
</feature>
<keyword evidence="17" id="KW-1185">Reference proteome</keyword>
<evidence type="ECO:0000256" key="3">
    <source>
        <dbReference type="ARBA" id="ARBA00022606"/>
    </source>
</evidence>
<evidence type="ECO:0000256" key="9">
    <source>
        <dbReference type="ARBA" id="ARBA00023136"/>
    </source>
</evidence>
<evidence type="ECO:0000256" key="15">
    <source>
        <dbReference type="SAM" id="Phobius"/>
    </source>
</evidence>
<dbReference type="Pfam" id="PF12796">
    <property type="entry name" value="Ank_2"/>
    <property type="match status" value="5"/>
</dbReference>
<feature type="transmembrane region" description="Helical" evidence="15">
    <location>
        <begin position="834"/>
        <end position="855"/>
    </location>
</feature>
<comment type="subcellular location">
    <subcellularLocation>
        <location evidence="1">Membrane</location>
        <topology evidence="1">Multi-pass membrane protein</topology>
    </subcellularLocation>
</comment>
<dbReference type="AlphaFoldDB" id="A0A9J7MZ65"/>
<keyword evidence="18" id="KW-0675">Receptor</keyword>
<evidence type="ECO:0000256" key="11">
    <source>
        <dbReference type="ARBA" id="ARBA00036634"/>
    </source>
</evidence>